<name>A0A9W4WZI1_9GLOM</name>
<protein>
    <submittedName>
        <fullName evidence="4">4235_t:CDS:1</fullName>
    </submittedName>
</protein>
<evidence type="ECO:0000256" key="1">
    <source>
        <dbReference type="SAM" id="Coils"/>
    </source>
</evidence>
<evidence type="ECO:0000256" key="3">
    <source>
        <dbReference type="SAM" id="Phobius"/>
    </source>
</evidence>
<keyword evidence="3" id="KW-0812">Transmembrane</keyword>
<organism evidence="4 5">
    <name type="scientific">Funneliformis geosporum</name>
    <dbReference type="NCBI Taxonomy" id="1117311"/>
    <lineage>
        <taxon>Eukaryota</taxon>
        <taxon>Fungi</taxon>
        <taxon>Fungi incertae sedis</taxon>
        <taxon>Mucoromycota</taxon>
        <taxon>Glomeromycotina</taxon>
        <taxon>Glomeromycetes</taxon>
        <taxon>Glomerales</taxon>
        <taxon>Glomeraceae</taxon>
        <taxon>Funneliformis</taxon>
    </lineage>
</organism>
<keyword evidence="5" id="KW-1185">Reference proteome</keyword>
<keyword evidence="3" id="KW-0472">Membrane</keyword>
<evidence type="ECO:0000313" key="5">
    <source>
        <dbReference type="Proteomes" id="UP001153678"/>
    </source>
</evidence>
<proteinExistence type="predicted"/>
<evidence type="ECO:0000256" key="2">
    <source>
        <dbReference type="SAM" id="MobiDB-lite"/>
    </source>
</evidence>
<keyword evidence="3" id="KW-1133">Transmembrane helix</keyword>
<dbReference type="AlphaFoldDB" id="A0A9W4WZI1"/>
<reference evidence="4" key="1">
    <citation type="submission" date="2022-08" db="EMBL/GenBank/DDBJ databases">
        <authorList>
            <person name="Kallberg Y."/>
            <person name="Tangrot J."/>
            <person name="Rosling A."/>
        </authorList>
    </citation>
    <scope>NUCLEOTIDE SEQUENCE</scope>
    <source>
        <strain evidence="4">Wild A</strain>
    </source>
</reference>
<feature type="compositionally biased region" description="Polar residues" evidence="2">
    <location>
        <begin position="95"/>
        <end position="106"/>
    </location>
</feature>
<feature type="compositionally biased region" description="Basic and acidic residues" evidence="2">
    <location>
        <begin position="55"/>
        <end position="84"/>
    </location>
</feature>
<feature type="coiled-coil region" evidence="1">
    <location>
        <begin position="282"/>
        <end position="337"/>
    </location>
</feature>
<gene>
    <name evidence="4" type="ORF">FWILDA_LOCUS11376</name>
</gene>
<feature type="transmembrane region" description="Helical" evidence="3">
    <location>
        <begin position="567"/>
        <end position="587"/>
    </location>
</feature>
<comment type="caution">
    <text evidence="4">The sequence shown here is derived from an EMBL/GenBank/DDBJ whole genome shotgun (WGS) entry which is preliminary data.</text>
</comment>
<dbReference type="Proteomes" id="UP001153678">
    <property type="component" value="Unassembled WGS sequence"/>
</dbReference>
<evidence type="ECO:0000313" key="4">
    <source>
        <dbReference type="EMBL" id="CAI2184030.1"/>
    </source>
</evidence>
<dbReference type="EMBL" id="CAMKVN010003203">
    <property type="protein sequence ID" value="CAI2184030.1"/>
    <property type="molecule type" value="Genomic_DNA"/>
</dbReference>
<feature type="coiled-coil region" evidence="1">
    <location>
        <begin position="205"/>
        <end position="246"/>
    </location>
</feature>
<sequence length="597" mass="69200">KIKEIDNNLVEIKKKINELEIKSQKIKDKKPHLLTQLEDLKKVEKELDQLTRKIKEKENQLKDTSPKTEKERKRLQNEIEDSKKGLKKKLKDKSVQQGNLRSTFLNNGGDKLEAETPTSEENTFSFEQPTKENFKVFNELLAKIIEVEISAIKDDHLAEIEQMKKNKIKREEVKVLEKKTKQQASELTYQKELFQDQKEKYLWEIEIKNKAIKSAQTQINNLEEENEELFQENEILRDELEAGLKDKQNKESRLNTLFSQRQVFQNRYNIKKGKVSNLVLELQKEQTKNADIQHKLFETEQENRRLQYRNIELETDLTNALQKKSELRKRLIEIKRSHKSSVQKAQAANLCRDLIKYESIGELENDKDNALKQFISQSTGSLIETVANCQQHLKVTDLTKLTTTHPMPKGKSLTDLITFYHANQGKPSTSTQLLELEVPNETPIVNQIIQECELGLNQNSSLNQVIERINQLIKVKPPITKPVNQSTDTPFGESLEKIVEIDLNGLEKELGIRLSSEIKQQIKQVANYRELSSLRNQEIKNYLEKSQGGIITSQPLQAVVKPFGGKIVLVSWLVLSLLMIAAFLLRIKVKQKEKKRI</sequence>
<keyword evidence="1" id="KW-0175">Coiled coil</keyword>
<accession>A0A9W4WZI1</accession>
<feature type="non-terminal residue" evidence="4">
    <location>
        <position position="1"/>
    </location>
</feature>
<feature type="region of interest" description="Disordered" evidence="2">
    <location>
        <begin position="55"/>
        <end position="124"/>
    </location>
</feature>